<evidence type="ECO:0000313" key="2">
    <source>
        <dbReference type="EMBL" id="NYT46571.1"/>
    </source>
</evidence>
<feature type="domain" description="RNA helicase HrpA C-terminal" evidence="1">
    <location>
        <begin position="42"/>
        <end position="107"/>
    </location>
</feature>
<dbReference type="Pfam" id="PF11898">
    <property type="entry name" value="DUF3418"/>
    <property type="match status" value="1"/>
</dbReference>
<dbReference type="InterPro" id="IPR024590">
    <property type="entry name" value="HrpA_C"/>
</dbReference>
<reference evidence="2 3" key="1">
    <citation type="submission" date="2020-05" db="EMBL/GenBank/DDBJ databases">
        <title>Horizontal transmission and recombination maintain forever young bacterial symbiont genomes.</title>
        <authorList>
            <person name="Russell S.L."/>
            <person name="Pepper-Tunick E."/>
            <person name="Svedberg J."/>
            <person name="Byrne A."/>
            <person name="Ruelas Castillo J."/>
            <person name="Vollmers C."/>
            <person name="Beinart R.A."/>
            <person name="Corbett-Detig R."/>
        </authorList>
    </citation>
    <scope>NUCLEOTIDE SEQUENCE [LARGE SCALE GENOMIC DNA]</scope>
    <source>
        <strain evidence="2">4727-3</strain>
    </source>
</reference>
<sequence>MAAELVETPSLWPVWQNEVPMDEAFVRHLVKKNHFDPHWEKKAGRGAIFERTLLFGITLQSRRKIPYEHVDAKAARQMFIRQALVEHDYQTRAPFFKENEKLLEECHHKLH</sequence>
<gene>
    <name evidence="2" type="ORF">H0A75_01645</name>
</gene>
<evidence type="ECO:0000259" key="1">
    <source>
        <dbReference type="Pfam" id="PF11898"/>
    </source>
</evidence>
<proteinExistence type="predicted"/>
<name>A0A7Z0MMV8_9GAMM</name>
<protein>
    <submittedName>
        <fullName evidence="2">DUF3418 domain-containing protein</fullName>
    </submittedName>
</protein>
<evidence type="ECO:0000313" key="3">
    <source>
        <dbReference type="Proteomes" id="UP000537890"/>
    </source>
</evidence>
<dbReference type="AlphaFoldDB" id="A0A7Z0MMV8"/>
<comment type="caution">
    <text evidence="2">The sequence shown here is derived from an EMBL/GenBank/DDBJ whole genome shotgun (WGS) entry which is preliminary data.</text>
</comment>
<accession>A0A7Z0MMV8</accession>
<dbReference type="Proteomes" id="UP000537890">
    <property type="component" value="Unassembled WGS sequence"/>
</dbReference>
<dbReference type="EMBL" id="JACCHS010000017">
    <property type="protein sequence ID" value="NYT46571.1"/>
    <property type="molecule type" value="Genomic_DNA"/>
</dbReference>
<organism evidence="2 3">
    <name type="scientific">Candidatus Methanofishera endochildressiae</name>
    <dbReference type="NCBI Taxonomy" id="2738884"/>
    <lineage>
        <taxon>Bacteria</taxon>
        <taxon>Pseudomonadati</taxon>
        <taxon>Pseudomonadota</taxon>
        <taxon>Gammaproteobacteria</taxon>
        <taxon>Candidatus Methanofishera</taxon>
    </lineage>
</organism>